<accession>A0ABW3LNJ5</accession>
<feature type="transmembrane region" description="Helical" evidence="1">
    <location>
        <begin position="126"/>
        <end position="144"/>
    </location>
</feature>
<protein>
    <submittedName>
        <fullName evidence="2">Uncharacterized protein</fullName>
    </submittedName>
</protein>
<dbReference type="RefSeq" id="WP_390362908.1">
    <property type="nucleotide sequence ID" value="NZ_JBHTKJ010000034.1"/>
</dbReference>
<keyword evidence="1" id="KW-0812">Transmembrane</keyword>
<evidence type="ECO:0000313" key="3">
    <source>
        <dbReference type="Proteomes" id="UP001597040"/>
    </source>
</evidence>
<sequence length="161" mass="18906">MLGFFRIGLILISWGTVLFLPKKSFFKYLPVTLFSSIIILTEYLLGAPRNWWKAKGGIKTIANNGLTFTFGPYFIGCLWIFRLTYGRFWLYTLLNLILNYLLAYPLNTFFEKINLYKLNKIKPIHIFLLSLGYAFANYGFQLILDKNQPTEQKLHQTQKRT</sequence>
<feature type="transmembrane region" description="Helical" evidence="1">
    <location>
        <begin position="25"/>
        <end position="45"/>
    </location>
</feature>
<keyword evidence="3" id="KW-1185">Reference proteome</keyword>
<name>A0ABW3LNJ5_9BACI</name>
<gene>
    <name evidence="2" type="ORF">ACFQ3N_12715</name>
</gene>
<feature type="transmembrane region" description="Helical" evidence="1">
    <location>
        <begin position="65"/>
        <end position="82"/>
    </location>
</feature>
<evidence type="ECO:0000256" key="1">
    <source>
        <dbReference type="SAM" id="Phobius"/>
    </source>
</evidence>
<proteinExistence type="predicted"/>
<comment type="caution">
    <text evidence="2">The sequence shown here is derived from an EMBL/GenBank/DDBJ whole genome shotgun (WGS) entry which is preliminary data.</text>
</comment>
<dbReference type="Proteomes" id="UP001597040">
    <property type="component" value="Unassembled WGS sequence"/>
</dbReference>
<organism evidence="2 3">
    <name type="scientific">Virgibacillus byunsanensis</name>
    <dbReference type="NCBI Taxonomy" id="570945"/>
    <lineage>
        <taxon>Bacteria</taxon>
        <taxon>Bacillati</taxon>
        <taxon>Bacillota</taxon>
        <taxon>Bacilli</taxon>
        <taxon>Bacillales</taxon>
        <taxon>Bacillaceae</taxon>
        <taxon>Virgibacillus</taxon>
    </lineage>
</organism>
<evidence type="ECO:0000313" key="2">
    <source>
        <dbReference type="EMBL" id="MFD1039247.1"/>
    </source>
</evidence>
<keyword evidence="1" id="KW-0472">Membrane</keyword>
<keyword evidence="1" id="KW-1133">Transmembrane helix</keyword>
<feature type="transmembrane region" description="Helical" evidence="1">
    <location>
        <begin position="88"/>
        <end position="106"/>
    </location>
</feature>
<reference evidence="3" key="1">
    <citation type="journal article" date="2019" name="Int. J. Syst. Evol. Microbiol.">
        <title>The Global Catalogue of Microorganisms (GCM) 10K type strain sequencing project: providing services to taxonomists for standard genome sequencing and annotation.</title>
        <authorList>
            <consortium name="The Broad Institute Genomics Platform"/>
            <consortium name="The Broad Institute Genome Sequencing Center for Infectious Disease"/>
            <person name="Wu L."/>
            <person name="Ma J."/>
        </authorList>
    </citation>
    <scope>NUCLEOTIDE SEQUENCE [LARGE SCALE GENOMIC DNA]</scope>
    <source>
        <strain evidence="3">CCUG 56754</strain>
    </source>
</reference>
<dbReference type="EMBL" id="JBHTKJ010000034">
    <property type="protein sequence ID" value="MFD1039247.1"/>
    <property type="molecule type" value="Genomic_DNA"/>
</dbReference>